<dbReference type="CDD" id="cd04301">
    <property type="entry name" value="NAT_SF"/>
    <property type="match status" value="1"/>
</dbReference>
<dbReference type="InterPro" id="IPR016181">
    <property type="entry name" value="Acyl_CoA_acyltransferase"/>
</dbReference>
<proteinExistence type="predicted"/>
<accession>A0A6M0QVP2</accession>
<gene>
    <name evidence="2" type="ORF">G4Z14_10535</name>
</gene>
<dbReference type="Pfam" id="PF13508">
    <property type="entry name" value="Acetyltransf_7"/>
    <property type="match status" value="1"/>
</dbReference>
<dbReference type="Proteomes" id="UP000477782">
    <property type="component" value="Unassembled WGS sequence"/>
</dbReference>
<dbReference type="GO" id="GO:0016747">
    <property type="term" value="F:acyltransferase activity, transferring groups other than amino-acyl groups"/>
    <property type="evidence" value="ECO:0007669"/>
    <property type="project" value="InterPro"/>
</dbReference>
<dbReference type="AlphaFoldDB" id="A0A6M0QVP2"/>
<evidence type="ECO:0000313" key="3">
    <source>
        <dbReference type="Proteomes" id="UP000477782"/>
    </source>
</evidence>
<keyword evidence="3" id="KW-1185">Reference proteome</keyword>
<feature type="domain" description="N-acetyltransferase" evidence="1">
    <location>
        <begin position="1"/>
        <end position="134"/>
    </location>
</feature>
<sequence>MRAARASDHAAIDALLRAAFPTAAEARLVQDLRQSGEMDLELVLPDDGGLAGYLALSRMVEPAGWLALAPLAIAPVWQGRRLGRRLTAAALKLAAIKGQTVVVLGDPAFYSGCGFSQPRAGRLTSHYPLSHTLIAGPGDDAPAAILRYPAAFAGL</sequence>
<dbReference type="SUPFAM" id="SSF55729">
    <property type="entry name" value="Acyl-CoA N-acyltransferases (Nat)"/>
    <property type="match status" value="1"/>
</dbReference>
<keyword evidence="2" id="KW-0808">Transferase</keyword>
<reference evidence="2 3" key="1">
    <citation type="submission" date="2020-02" db="EMBL/GenBank/DDBJ databases">
        <authorList>
            <person name="Chen W.-M."/>
        </authorList>
    </citation>
    <scope>NUCLEOTIDE SEQUENCE [LARGE SCALE GENOMIC DNA]</scope>
    <source>
        <strain evidence="2 3">KMS-5</strain>
    </source>
</reference>
<protein>
    <submittedName>
        <fullName evidence="2">N-acetyltransferase</fullName>
    </submittedName>
</protein>
<name>A0A6M0QVP2_9RHOB</name>
<organism evidence="2 3">
    <name type="scientific">Tabrizicola oligotrophica</name>
    <dbReference type="NCBI Taxonomy" id="2710650"/>
    <lineage>
        <taxon>Bacteria</taxon>
        <taxon>Pseudomonadati</taxon>
        <taxon>Pseudomonadota</taxon>
        <taxon>Alphaproteobacteria</taxon>
        <taxon>Rhodobacterales</taxon>
        <taxon>Paracoccaceae</taxon>
        <taxon>Tabrizicola</taxon>
    </lineage>
</organism>
<dbReference type="Gene3D" id="3.40.630.30">
    <property type="match status" value="1"/>
</dbReference>
<evidence type="ECO:0000313" key="2">
    <source>
        <dbReference type="EMBL" id="NEY90733.1"/>
    </source>
</evidence>
<comment type="caution">
    <text evidence="2">The sequence shown here is derived from an EMBL/GenBank/DDBJ whole genome shotgun (WGS) entry which is preliminary data.</text>
</comment>
<dbReference type="EMBL" id="JAAIVJ010000005">
    <property type="protein sequence ID" value="NEY90733.1"/>
    <property type="molecule type" value="Genomic_DNA"/>
</dbReference>
<dbReference type="InterPro" id="IPR000182">
    <property type="entry name" value="GNAT_dom"/>
</dbReference>
<dbReference type="PROSITE" id="PS51186">
    <property type="entry name" value="GNAT"/>
    <property type="match status" value="1"/>
</dbReference>
<evidence type="ECO:0000259" key="1">
    <source>
        <dbReference type="PROSITE" id="PS51186"/>
    </source>
</evidence>